<dbReference type="InterPro" id="IPR036390">
    <property type="entry name" value="WH_DNA-bd_sf"/>
</dbReference>
<gene>
    <name evidence="5" type="ORF">HMPREF3228_00028</name>
</gene>
<feature type="domain" description="HTH gntR-type" evidence="4">
    <location>
        <begin position="17"/>
        <end position="85"/>
    </location>
</feature>
<proteinExistence type="predicted"/>
<dbReference type="Proteomes" id="UP000070065">
    <property type="component" value="Unassembled WGS sequence"/>
</dbReference>
<dbReference type="InterPro" id="IPR028978">
    <property type="entry name" value="Chorismate_lyase_/UTRA_dom_sf"/>
</dbReference>
<dbReference type="Pfam" id="PF00392">
    <property type="entry name" value="GntR"/>
    <property type="match status" value="1"/>
</dbReference>
<dbReference type="GO" id="GO:0003677">
    <property type="term" value="F:DNA binding"/>
    <property type="evidence" value="ECO:0007669"/>
    <property type="project" value="UniProtKB-KW"/>
</dbReference>
<dbReference type="SUPFAM" id="SSF46785">
    <property type="entry name" value="Winged helix' DNA-binding domain"/>
    <property type="match status" value="1"/>
</dbReference>
<evidence type="ECO:0000313" key="5">
    <source>
        <dbReference type="EMBL" id="KXA63259.1"/>
    </source>
</evidence>
<dbReference type="PATRIC" id="fig|28037.231.peg.27"/>
<evidence type="ECO:0000256" key="1">
    <source>
        <dbReference type="ARBA" id="ARBA00023015"/>
    </source>
</evidence>
<name>A0A133S3P7_STRMT</name>
<dbReference type="PANTHER" id="PTHR44846:SF17">
    <property type="entry name" value="GNTR-FAMILY TRANSCRIPTIONAL REGULATOR"/>
    <property type="match status" value="1"/>
</dbReference>
<evidence type="ECO:0000313" key="6">
    <source>
        <dbReference type="Proteomes" id="UP000070065"/>
    </source>
</evidence>
<dbReference type="Pfam" id="PF07702">
    <property type="entry name" value="UTRA"/>
    <property type="match status" value="1"/>
</dbReference>
<dbReference type="InterPro" id="IPR000524">
    <property type="entry name" value="Tscrpt_reg_HTH_GntR"/>
</dbReference>
<evidence type="ECO:0000256" key="3">
    <source>
        <dbReference type="ARBA" id="ARBA00023163"/>
    </source>
</evidence>
<dbReference type="InterPro" id="IPR011663">
    <property type="entry name" value="UTRA"/>
</dbReference>
<dbReference type="GO" id="GO:0045892">
    <property type="term" value="P:negative regulation of DNA-templated transcription"/>
    <property type="evidence" value="ECO:0007669"/>
    <property type="project" value="TreeGrafter"/>
</dbReference>
<dbReference type="AlphaFoldDB" id="A0A133S3P7"/>
<dbReference type="SMART" id="SM00345">
    <property type="entry name" value="HTH_GNTR"/>
    <property type="match status" value="1"/>
</dbReference>
<sequence>MVKSLTEKENRGEIMAIPKYQYIKDELKNKIISGQFASGDKFYTEAELIAMYDVSSITVVRALNDLAKDGYIVRQQGKGTFVSRARKHKLVEFSDVEVFETKDDKVTVLSIERGNKLSYLEKLGLRGNQFYYKIERVRETNGVVYIYHTSYIPEQYINANYPNLEYYSSIYNRFKLDYHIHMNDEHFEEINEIAFPTPEHAASVLGVDEQFPSVLQTKTTKLESTGQVLAYSETYKRADYYKIKFISCDRDH</sequence>
<keyword evidence="2" id="KW-0238">DNA-binding</keyword>
<comment type="caution">
    <text evidence="5">The sequence shown here is derived from an EMBL/GenBank/DDBJ whole genome shotgun (WGS) entry which is preliminary data.</text>
</comment>
<dbReference type="Gene3D" id="3.40.1410.10">
    <property type="entry name" value="Chorismate lyase-like"/>
    <property type="match status" value="1"/>
</dbReference>
<dbReference type="Gene3D" id="1.10.10.10">
    <property type="entry name" value="Winged helix-like DNA-binding domain superfamily/Winged helix DNA-binding domain"/>
    <property type="match status" value="1"/>
</dbReference>
<dbReference type="PANTHER" id="PTHR44846">
    <property type="entry name" value="MANNOSYL-D-GLYCERATE TRANSPORT/METABOLISM SYSTEM REPRESSOR MNGR-RELATED"/>
    <property type="match status" value="1"/>
</dbReference>
<protein>
    <submittedName>
        <fullName evidence="5">Transcriptional regulator, GntR family</fullName>
    </submittedName>
</protein>
<dbReference type="SMART" id="SM00866">
    <property type="entry name" value="UTRA"/>
    <property type="match status" value="1"/>
</dbReference>
<keyword evidence="1" id="KW-0805">Transcription regulation</keyword>
<dbReference type="InterPro" id="IPR050679">
    <property type="entry name" value="Bact_HTH_transcr_reg"/>
</dbReference>
<dbReference type="CDD" id="cd07377">
    <property type="entry name" value="WHTH_GntR"/>
    <property type="match status" value="1"/>
</dbReference>
<evidence type="ECO:0000256" key="2">
    <source>
        <dbReference type="ARBA" id="ARBA00023125"/>
    </source>
</evidence>
<keyword evidence="3" id="KW-0804">Transcription</keyword>
<reference evidence="5 6" key="1">
    <citation type="submission" date="2016-01" db="EMBL/GenBank/DDBJ databases">
        <authorList>
            <person name="Oliw E.H."/>
        </authorList>
    </citation>
    <scope>NUCLEOTIDE SEQUENCE [LARGE SCALE GENOMIC DNA]</scope>
    <source>
        <strain evidence="5 6">CMW7705B</strain>
    </source>
</reference>
<accession>A0A133S3P7</accession>
<dbReference type="PROSITE" id="PS50949">
    <property type="entry name" value="HTH_GNTR"/>
    <property type="match status" value="1"/>
</dbReference>
<dbReference type="GO" id="GO:0003700">
    <property type="term" value="F:DNA-binding transcription factor activity"/>
    <property type="evidence" value="ECO:0007669"/>
    <property type="project" value="InterPro"/>
</dbReference>
<evidence type="ECO:0000259" key="4">
    <source>
        <dbReference type="PROSITE" id="PS50949"/>
    </source>
</evidence>
<organism evidence="5 6">
    <name type="scientific">Streptococcus mitis</name>
    <dbReference type="NCBI Taxonomy" id="28037"/>
    <lineage>
        <taxon>Bacteria</taxon>
        <taxon>Bacillati</taxon>
        <taxon>Bacillota</taxon>
        <taxon>Bacilli</taxon>
        <taxon>Lactobacillales</taxon>
        <taxon>Streptococcaceae</taxon>
        <taxon>Streptococcus</taxon>
        <taxon>Streptococcus mitis group</taxon>
    </lineage>
</organism>
<dbReference type="InterPro" id="IPR036388">
    <property type="entry name" value="WH-like_DNA-bd_sf"/>
</dbReference>
<dbReference type="EMBL" id="LRQR01000001">
    <property type="protein sequence ID" value="KXA63259.1"/>
    <property type="molecule type" value="Genomic_DNA"/>
</dbReference>
<dbReference type="SUPFAM" id="SSF64288">
    <property type="entry name" value="Chorismate lyase-like"/>
    <property type="match status" value="1"/>
</dbReference>